<evidence type="ECO:0000313" key="3">
    <source>
        <dbReference type="Proteomes" id="UP001320544"/>
    </source>
</evidence>
<dbReference type="Proteomes" id="UP001320544">
    <property type="component" value="Chromosome"/>
</dbReference>
<accession>A0ABM7WMZ6</accession>
<feature type="chain" id="PRO_5046335643" description="Tetrahaem cytochrome domain-containing protein" evidence="1">
    <location>
        <begin position="25"/>
        <end position="203"/>
    </location>
</feature>
<sequence length="203" mass="20790">MGKAKPIHKALIAFAAAAIAIAVAGCSPQEPAAEKPAEQGGGSDSAVQVAWSPDMDCATCHATEGATMEDGSMGACIHVQEAQTTCISCHADEAALADVHKEATATDTMPKKLKATVVDAASCQAAGCHDLSADEMLACTATITDLTDSQGTQVNPHEVMGLTDGHADILCSDCHNMHKAEVNAADTCVSCHHAGVYECNTCH</sequence>
<dbReference type="EMBL" id="AP025564">
    <property type="protein sequence ID" value="BDE97774.1"/>
    <property type="molecule type" value="Genomic_DNA"/>
</dbReference>
<keyword evidence="1" id="KW-0732">Signal</keyword>
<keyword evidence="3" id="KW-1185">Reference proteome</keyword>
<name>A0ABM7WMZ6_9ACTN</name>
<dbReference type="RefSeq" id="WP_244387195.1">
    <property type="nucleotide sequence ID" value="NZ_AP025564.1"/>
</dbReference>
<dbReference type="SUPFAM" id="SSF48695">
    <property type="entry name" value="Multiheme cytochromes"/>
    <property type="match status" value="1"/>
</dbReference>
<proteinExistence type="predicted"/>
<evidence type="ECO:0008006" key="4">
    <source>
        <dbReference type="Google" id="ProtNLM"/>
    </source>
</evidence>
<dbReference type="PROSITE" id="PS51257">
    <property type="entry name" value="PROKAR_LIPOPROTEIN"/>
    <property type="match status" value="1"/>
</dbReference>
<feature type="signal peptide" evidence="1">
    <location>
        <begin position="1"/>
        <end position="24"/>
    </location>
</feature>
<evidence type="ECO:0000313" key="2">
    <source>
        <dbReference type="EMBL" id="BDE97774.1"/>
    </source>
</evidence>
<gene>
    <name evidence="2" type="ORF">CE91St30_31070</name>
</gene>
<reference evidence="2 3" key="1">
    <citation type="submission" date="2022-01" db="EMBL/GenBank/DDBJ databases">
        <title>Novel bile acid biosynthetic pathways are enriched in the microbiome of centenarians.</title>
        <authorList>
            <person name="Sato Y."/>
            <person name="Atarashi K."/>
            <person name="Plichta R.D."/>
            <person name="Arai Y."/>
            <person name="Sasajima S."/>
            <person name="Kearney M.S."/>
            <person name="Suda W."/>
            <person name="Takeshita K."/>
            <person name="Sasaki T."/>
            <person name="Okamoto S."/>
            <person name="Skelly N.A."/>
            <person name="Okamura Y."/>
            <person name="Vlamakis H."/>
            <person name="Li Y."/>
            <person name="Tanoue T."/>
            <person name="Takei H."/>
            <person name="Nittono H."/>
            <person name="Narushima S."/>
            <person name="Irie J."/>
            <person name="Itoh H."/>
            <person name="Moriya K."/>
            <person name="Sugiura Y."/>
            <person name="Suematsu M."/>
            <person name="Moritoki N."/>
            <person name="Shibata S."/>
            <person name="Littman R.D."/>
            <person name="Fischbach A.M."/>
            <person name="Uwamino Y."/>
            <person name="Inoue T."/>
            <person name="Honda A."/>
            <person name="Hattori M."/>
            <person name="Murai T."/>
            <person name="Xavier J.R."/>
            <person name="Hirose N."/>
            <person name="Honda K."/>
        </authorList>
    </citation>
    <scope>NUCLEOTIDE SEQUENCE [LARGE SCALE GENOMIC DNA]</scope>
    <source>
        <strain evidence="2 3">CE91-St30</strain>
    </source>
</reference>
<evidence type="ECO:0000256" key="1">
    <source>
        <dbReference type="SAM" id="SignalP"/>
    </source>
</evidence>
<protein>
    <recommendedName>
        <fullName evidence="4">Tetrahaem cytochrome domain-containing protein</fullName>
    </recommendedName>
</protein>
<dbReference type="InterPro" id="IPR036280">
    <property type="entry name" value="Multihaem_cyt_sf"/>
</dbReference>
<organism evidence="2 3">
    <name type="scientific">Raoultibacter timonensis</name>
    <dbReference type="NCBI Taxonomy" id="1907662"/>
    <lineage>
        <taxon>Bacteria</taxon>
        <taxon>Bacillati</taxon>
        <taxon>Actinomycetota</taxon>
        <taxon>Coriobacteriia</taxon>
        <taxon>Eggerthellales</taxon>
        <taxon>Eggerthellaceae</taxon>
        <taxon>Raoultibacter</taxon>
    </lineage>
</organism>